<feature type="DNA-binding region" description="H-T-H motif" evidence="4">
    <location>
        <begin position="46"/>
        <end position="65"/>
    </location>
</feature>
<dbReference type="Gene3D" id="1.10.357.10">
    <property type="entry name" value="Tetracycline Repressor, domain 2"/>
    <property type="match status" value="1"/>
</dbReference>
<dbReference type="SUPFAM" id="SSF48498">
    <property type="entry name" value="Tetracyclin repressor-like, C-terminal domain"/>
    <property type="match status" value="1"/>
</dbReference>
<dbReference type="InterPro" id="IPR023772">
    <property type="entry name" value="DNA-bd_HTH_TetR-type_CS"/>
</dbReference>
<evidence type="ECO:0000313" key="6">
    <source>
        <dbReference type="EMBL" id="PTQ89779.1"/>
    </source>
</evidence>
<dbReference type="PANTHER" id="PTHR47506">
    <property type="entry name" value="TRANSCRIPTIONAL REGULATORY PROTEIN"/>
    <property type="match status" value="1"/>
</dbReference>
<dbReference type="InterPro" id="IPR001647">
    <property type="entry name" value="HTH_TetR"/>
</dbReference>
<evidence type="ECO:0000259" key="5">
    <source>
        <dbReference type="PROSITE" id="PS50977"/>
    </source>
</evidence>
<keyword evidence="7" id="KW-1185">Reference proteome</keyword>
<dbReference type="InterPro" id="IPR041490">
    <property type="entry name" value="KstR2_TetR_C"/>
</dbReference>
<dbReference type="Proteomes" id="UP000244223">
    <property type="component" value="Unassembled WGS sequence"/>
</dbReference>
<evidence type="ECO:0000256" key="1">
    <source>
        <dbReference type="ARBA" id="ARBA00023015"/>
    </source>
</evidence>
<dbReference type="EMBL" id="QAON01000005">
    <property type="protein sequence ID" value="PTQ89779.1"/>
    <property type="molecule type" value="Genomic_DNA"/>
</dbReference>
<feature type="domain" description="HTH tetR-type" evidence="5">
    <location>
        <begin position="23"/>
        <end position="83"/>
    </location>
</feature>
<evidence type="ECO:0000256" key="3">
    <source>
        <dbReference type="ARBA" id="ARBA00023163"/>
    </source>
</evidence>
<reference evidence="6 7" key="1">
    <citation type="submission" date="2018-04" db="EMBL/GenBank/DDBJ databases">
        <title>Genomic Encyclopedia of Archaeal and Bacterial Type Strains, Phase II (KMG-II): from individual species to whole genera.</title>
        <authorList>
            <person name="Goeker M."/>
        </authorList>
    </citation>
    <scope>NUCLEOTIDE SEQUENCE [LARGE SCALE GENOMIC DNA]</scope>
    <source>
        <strain evidence="6 7">DSM 5822</strain>
    </source>
</reference>
<dbReference type="Pfam" id="PF00440">
    <property type="entry name" value="TetR_N"/>
    <property type="match status" value="1"/>
</dbReference>
<keyword evidence="2 4" id="KW-0238">DNA-binding</keyword>
<gene>
    <name evidence="6" type="ORF">C8N29_105103</name>
</gene>
<dbReference type="AlphaFoldDB" id="A0A2T5J0A8"/>
<dbReference type="InterPro" id="IPR009057">
    <property type="entry name" value="Homeodomain-like_sf"/>
</dbReference>
<dbReference type="PROSITE" id="PS50977">
    <property type="entry name" value="HTH_TETR_2"/>
    <property type="match status" value="1"/>
</dbReference>
<dbReference type="PANTHER" id="PTHR47506:SF1">
    <property type="entry name" value="HTH-TYPE TRANSCRIPTIONAL REGULATOR YJDC"/>
    <property type="match status" value="1"/>
</dbReference>
<name>A0A2T5J0A8_9GAMM</name>
<evidence type="ECO:0000256" key="4">
    <source>
        <dbReference type="PROSITE-ProRule" id="PRU00335"/>
    </source>
</evidence>
<keyword evidence="3" id="KW-0804">Transcription</keyword>
<evidence type="ECO:0000256" key="2">
    <source>
        <dbReference type="ARBA" id="ARBA00023125"/>
    </source>
</evidence>
<sequence length="209" mass="23665">MLVKVPQQLKSLDKVPSFGCLDDSPRGRVLRAAAHLFRVKGYEGTTVREIAAMVGIQSGSLFHHFKSKEEILFTVMKEVIEYTSTKQNDAIAQVETYRDKLKALIISELYAINGVTCDAMTVLVFEWSSLSRQHQHDLLALRNAYENTWVTVLQQLKIESGYVESPQVWRKLLVGSIAWTVTWFRKDGSMTLETLAERVLLMALGRGNC</sequence>
<dbReference type="OrthoDB" id="9780824at2"/>
<evidence type="ECO:0000313" key="7">
    <source>
        <dbReference type="Proteomes" id="UP000244223"/>
    </source>
</evidence>
<dbReference type="GO" id="GO:0003677">
    <property type="term" value="F:DNA binding"/>
    <property type="evidence" value="ECO:0007669"/>
    <property type="project" value="UniProtKB-UniRule"/>
</dbReference>
<dbReference type="PRINTS" id="PR00455">
    <property type="entry name" value="HTHTETR"/>
</dbReference>
<organism evidence="6 7">
    <name type="scientific">Agitococcus lubricus</name>
    <dbReference type="NCBI Taxonomy" id="1077255"/>
    <lineage>
        <taxon>Bacteria</taxon>
        <taxon>Pseudomonadati</taxon>
        <taxon>Pseudomonadota</taxon>
        <taxon>Gammaproteobacteria</taxon>
        <taxon>Moraxellales</taxon>
        <taxon>Moraxellaceae</taxon>
        <taxon>Agitococcus</taxon>
    </lineage>
</organism>
<comment type="caution">
    <text evidence="6">The sequence shown here is derived from an EMBL/GenBank/DDBJ whole genome shotgun (WGS) entry which is preliminary data.</text>
</comment>
<dbReference type="RefSeq" id="WP_107865294.1">
    <property type="nucleotide sequence ID" value="NZ_QAON01000005.1"/>
</dbReference>
<keyword evidence="1" id="KW-0805">Transcription regulation</keyword>
<accession>A0A2T5J0A8</accession>
<dbReference type="SUPFAM" id="SSF46689">
    <property type="entry name" value="Homeodomain-like"/>
    <property type="match status" value="1"/>
</dbReference>
<dbReference type="Pfam" id="PF17932">
    <property type="entry name" value="TetR_C_24"/>
    <property type="match status" value="1"/>
</dbReference>
<protein>
    <submittedName>
        <fullName evidence="6">TetR family transcriptional regulator</fullName>
    </submittedName>
</protein>
<dbReference type="PROSITE" id="PS01081">
    <property type="entry name" value="HTH_TETR_1"/>
    <property type="match status" value="1"/>
</dbReference>
<proteinExistence type="predicted"/>
<dbReference type="InterPro" id="IPR036271">
    <property type="entry name" value="Tet_transcr_reg_TetR-rel_C_sf"/>
</dbReference>